<feature type="transmembrane region" description="Helical" evidence="2">
    <location>
        <begin position="371"/>
        <end position="395"/>
    </location>
</feature>
<name>A0A0F9K9V5_9ZZZZ</name>
<protein>
    <submittedName>
        <fullName evidence="3">Uncharacterized protein</fullName>
    </submittedName>
</protein>
<keyword evidence="2" id="KW-0472">Membrane</keyword>
<gene>
    <name evidence="3" type="ORF">LCGC14_1354460</name>
</gene>
<keyword evidence="2" id="KW-0812">Transmembrane</keyword>
<reference evidence="3" key="1">
    <citation type="journal article" date="2015" name="Nature">
        <title>Complex archaea that bridge the gap between prokaryotes and eukaryotes.</title>
        <authorList>
            <person name="Spang A."/>
            <person name="Saw J.H."/>
            <person name="Jorgensen S.L."/>
            <person name="Zaremba-Niedzwiedzka K."/>
            <person name="Martijn J."/>
            <person name="Lind A.E."/>
            <person name="van Eijk R."/>
            <person name="Schleper C."/>
            <person name="Guy L."/>
            <person name="Ettema T.J."/>
        </authorList>
    </citation>
    <scope>NUCLEOTIDE SEQUENCE</scope>
</reference>
<dbReference type="EMBL" id="LAZR01008402">
    <property type="protein sequence ID" value="KKM78979.1"/>
    <property type="molecule type" value="Genomic_DNA"/>
</dbReference>
<feature type="non-terminal residue" evidence="3">
    <location>
        <position position="449"/>
    </location>
</feature>
<proteinExistence type="predicted"/>
<keyword evidence="2" id="KW-1133">Transmembrane helix</keyword>
<keyword evidence="1" id="KW-0175">Coiled coil</keyword>
<evidence type="ECO:0000256" key="2">
    <source>
        <dbReference type="SAM" id="Phobius"/>
    </source>
</evidence>
<sequence length="449" mass="49168">MARSKLEIIIEAQNQASRDIERLSDQLKNLSREQGEFSDRSREAGSSFREFTSQIALGNIAANLATDAIRGIGRGFTGFIKKSIDTSLSVERIAATLPILAKNTGRTTEEIDRIVLAIREENKSLLEATEVTRGIILAGLDEADALRLITVARDVGATVGRTSADVNRLILESFQTLTPGILKQVGINISLREVYKDVAKQLGKNVTELNTTERQTGLLNAIMNEGAKFGGAYEAAMGTVQKQVGSVKDASVDLNQVFGDLITGGFFPIVNEALKTIRAFRAWAFTSENELNPQLQRIADTITNITLTAFELLKTSIKFLISVYREFKKFLEDTGFLKGLKEAFELVSDFIRDDLAPVWQFFIDNADILKIALVVIFGIIGAFVVGVAVAFIAVIAAITVVIIGVVAAIGFAREALTAFFAAIIVFNNNAQEAFEQFRENFENILQSIK</sequence>
<dbReference type="AlphaFoldDB" id="A0A0F9K9V5"/>
<evidence type="ECO:0000256" key="1">
    <source>
        <dbReference type="SAM" id="Coils"/>
    </source>
</evidence>
<feature type="transmembrane region" description="Helical" evidence="2">
    <location>
        <begin position="401"/>
        <end position="426"/>
    </location>
</feature>
<feature type="coiled-coil region" evidence="1">
    <location>
        <begin position="6"/>
        <end position="40"/>
    </location>
</feature>
<evidence type="ECO:0000313" key="3">
    <source>
        <dbReference type="EMBL" id="KKM78979.1"/>
    </source>
</evidence>
<accession>A0A0F9K9V5</accession>
<organism evidence="3">
    <name type="scientific">marine sediment metagenome</name>
    <dbReference type="NCBI Taxonomy" id="412755"/>
    <lineage>
        <taxon>unclassified sequences</taxon>
        <taxon>metagenomes</taxon>
        <taxon>ecological metagenomes</taxon>
    </lineage>
</organism>
<comment type="caution">
    <text evidence="3">The sequence shown here is derived from an EMBL/GenBank/DDBJ whole genome shotgun (WGS) entry which is preliminary data.</text>
</comment>